<gene>
    <name evidence="2" type="ORF">OBRU01_04559</name>
</gene>
<evidence type="ECO:0000313" key="2">
    <source>
        <dbReference type="EMBL" id="KOB74272.1"/>
    </source>
</evidence>
<comment type="caution">
    <text evidence="2">The sequence shown here is derived from an EMBL/GenBank/DDBJ whole genome shotgun (WGS) entry which is preliminary data.</text>
</comment>
<evidence type="ECO:0000256" key="1">
    <source>
        <dbReference type="SAM" id="Phobius"/>
    </source>
</evidence>
<name>A0A0L7LFN6_OPEBR</name>
<organism evidence="2 3">
    <name type="scientific">Operophtera brumata</name>
    <name type="common">Winter moth</name>
    <name type="synonym">Phalaena brumata</name>
    <dbReference type="NCBI Taxonomy" id="104452"/>
    <lineage>
        <taxon>Eukaryota</taxon>
        <taxon>Metazoa</taxon>
        <taxon>Ecdysozoa</taxon>
        <taxon>Arthropoda</taxon>
        <taxon>Hexapoda</taxon>
        <taxon>Insecta</taxon>
        <taxon>Pterygota</taxon>
        <taxon>Neoptera</taxon>
        <taxon>Endopterygota</taxon>
        <taxon>Lepidoptera</taxon>
        <taxon>Glossata</taxon>
        <taxon>Ditrysia</taxon>
        <taxon>Geometroidea</taxon>
        <taxon>Geometridae</taxon>
        <taxon>Larentiinae</taxon>
        <taxon>Operophtera</taxon>
    </lineage>
</organism>
<keyword evidence="1" id="KW-0812">Transmembrane</keyword>
<keyword evidence="3" id="KW-1185">Reference proteome</keyword>
<sequence>MEQKPEKVTLFTSYLPIAPINWGANNKLETFNDTRNEVDNDDNFDDDFSLDAGADETARGPLVWLLELAGSVIQLLWGGFMAIFRPTSAGRFDKT</sequence>
<dbReference type="AlphaFoldDB" id="A0A0L7LFN6"/>
<feature type="transmembrane region" description="Helical" evidence="1">
    <location>
        <begin position="62"/>
        <end position="84"/>
    </location>
</feature>
<dbReference type="EMBL" id="JTDY01001298">
    <property type="protein sequence ID" value="KOB74272.1"/>
    <property type="molecule type" value="Genomic_DNA"/>
</dbReference>
<accession>A0A0L7LFN6</accession>
<reference evidence="2 3" key="1">
    <citation type="journal article" date="2015" name="Genome Biol. Evol.">
        <title>The genome of winter moth (Operophtera brumata) provides a genomic perspective on sexual dimorphism and phenology.</title>
        <authorList>
            <person name="Derks M.F."/>
            <person name="Smit S."/>
            <person name="Salis L."/>
            <person name="Schijlen E."/>
            <person name="Bossers A."/>
            <person name="Mateman C."/>
            <person name="Pijl A.S."/>
            <person name="de Ridder D."/>
            <person name="Groenen M.A."/>
            <person name="Visser M.E."/>
            <person name="Megens H.J."/>
        </authorList>
    </citation>
    <scope>NUCLEOTIDE SEQUENCE [LARGE SCALE GENOMIC DNA]</scope>
    <source>
        <strain evidence="2">WM2013NL</strain>
        <tissue evidence="2">Head and thorax</tissue>
    </source>
</reference>
<proteinExistence type="predicted"/>
<keyword evidence="1" id="KW-1133">Transmembrane helix</keyword>
<keyword evidence="1" id="KW-0472">Membrane</keyword>
<protein>
    <submittedName>
        <fullName evidence="2">Dinucleotide-utilizing enzyme involved in thiamine biosynthesis</fullName>
    </submittedName>
</protein>
<dbReference type="Proteomes" id="UP000037510">
    <property type="component" value="Unassembled WGS sequence"/>
</dbReference>
<evidence type="ECO:0000313" key="3">
    <source>
        <dbReference type="Proteomes" id="UP000037510"/>
    </source>
</evidence>